<name>A0A1D7W8L2_BREAU</name>
<protein>
    <submittedName>
        <fullName evidence="1">Uncharacterized protein</fullName>
    </submittedName>
</protein>
<dbReference type="EMBL" id="CP017150">
    <property type="protein sequence ID" value="AOP55350.1"/>
    <property type="molecule type" value="Genomic_DNA"/>
</dbReference>
<dbReference type="RefSeq" id="WP_069601071.1">
    <property type="nucleotide sequence ID" value="NZ_CP017150.1"/>
</dbReference>
<proteinExistence type="predicted"/>
<dbReference type="Proteomes" id="UP000094793">
    <property type="component" value="Chromosome"/>
</dbReference>
<evidence type="ECO:0000313" key="2">
    <source>
        <dbReference type="Proteomes" id="UP000094793"/>
    </source>
</evidence>
<gene>
    <name evidence="1" type="ORF">BLSMQ_3652</name>
</gene>
<reference evidence="2" key="1">
    <citation type="submission" date="2016-09" db="EMBL/GenBank/DDBJ databases">
        <title>Complete Genome Sequence of Brevibacterium linens SMQ-1335.</title>
        <authorList>
            <person name="de Melo A.G."/>
            <person name="Labrie S.J."/>
            <person name="Dumaresq J."/>
            <person name="Roberts R.J."/>
            <person name="Tremblay D.M."/>
            <person name="Moineau S."/>
        </authorList>
    </citation>
    <scope>NUCLEOTIDE SEQUENCE [LARGE SCALE GENOMIC DNA]</scope>
    <source>
        <strain evidence="2">SMQ-1335</strain>
    </source>
</reference>
<dbReference type="AlphaFoldDB" id="A0A1D7W8L2"/>
<evidence type="ECO:0000313" key="1">
    <source>
        <dbReference type="EMBL" id="AOP55350.1"/>
    </source>
</evidence>
<dbReference type="PATRIC" id="fig|1703.10.peg.3768"/>
<accession>A0A1D7W8L2</accession>
<dbReference type="KEGG" id="blin:BLSMQ_3652"/>
<dbReference type="OrthoDB" id="4803793at2"/>
<organism evidence="1 2">
    <name type="scientific">Brevibacterium aurantiacum</name>
    <dbReference type="NCBI Taxonomy" id="273384"/>
    <lineage>
        <taxon>Bacteria</taxon>
        <taxon>Bacillati</taxon>
        <taxon>Actinomycetota</taxon>
        <taxon>Actinomycetes</taxon>
        <taxon>Micrococcales</taxon>
        <taxon>Brevibacteriaceae</taxon>
        <taxon>Brevibacterium</taxon>
    </lineage>
</organism>
<sequence length="215" mass="21910">MTGSNKSVRALFAALMTTLLAVLMHVGAGGSTSPVGIVIVFVFALWAAMILAGHRLGYLALGSLLSLGQILMHLSMGWFTSAPASSSASATGTALGHQHMHHGTGALDLGQTGSTSQPLSHMAGDGSSAGLAMVFAHVAAVIVTAVVLKRGEDIILTILQLALGPIATARRALAEALGVLAEFPTRLVDGEFQLPQAVTSAVVGPNYRRGPPALV</sequence>